<dbReference type="CDD" id="cd17365">
    <property type="entry name" value="MFS_PcaK_like"/>
    <property type="match status" value="1"/>
</dbReference>
<evidence type="ECO:0000256" key="4">
    <source>
        <dbReference type="ARBA" id="ARBA00023136"/>
    </source>
</evidence>
<dbReference type="AlphaFoldDB" id="A0A6N9H866"/>
<gene>
    <name evidence="8" type="ORF">GSY69_09325</name>
</gene>
<dbReference type="PROSITE" id="PS50850">
    <property type="entry name" value="MFS"/>
    <property type="match status" value="1"/>
</dbReference>
<dbReference type="Pfam" id="PF07690">
    <property type="entry name" value="MFS_1"/>
    <property type="match status" value="1"/>
</dbReference>
<feature type="transmembrane region" description="Helical" evidence="6">
    <location>
        <begin position="231"/>
        <end position="254"/>
    </location>
</feature>
<feature type="transmembrane region" description="Helical" evidence="6">
    <location>
        <begin position="61"/>
        <end position="81"/>
    </location>
</feature>
<dbReference type="Proteomes" id="UP000469215">
    <property type="component" value="Unassembled WGS sequence"/>
</dbReference>
<dbReference type="InterPro" id="IPR005829">
    <property type="entry name" value="Sugar_transporter_CS"/>
</dbReference>
<dbReference type="PANTHER" id="PTHR23508:SF10">
    <property type="entry name" value="CARBOXYLIC ACID TRANSPORTER PROTEIN HOMOLOG"/>
    <property type="match status" value="1"/>
</dbReference>
<dbReference type="PANTHER" id="PTHR23508">
    <property type="entry name" value="CARBOXYLIC ACID TRANSPORTER PROTEIN HOMOLOG"/>
    <property type="match status" value="1"/>
</dbReference>
<feature type="transmembrane region" description="Helical" evidence="6">
    <location>
        <begin position="357"/>
        <end position="376"/>
    </location>
</feature>
<dbReference type="Gene3D" id="1.20.1250.20">
    <property type="entry name" value="MFS general substrate transporter like domains"/>
    <property type="match status" value="2"/>
</dbReference>
<comment type="caution">
    <text evidence="8">The sequence shown here is derived from an EMBL/GenBank/DDBJ whole genome shotgun (WGS) entry which is preliminary data.</text>
</comment>
<feature type="transmembrane region" description="Helical" evidence="6">
    <location>
        <begin position="266"/>
        <end position="286"/>
    </location>
</feature>
<dbReference type="InterPro" id="IPR011701">
    <property type="entry name" value="MFS"/>
</dbReference>
<dbReference type="InterPro" id="IPR020846">
    <property type="entry name" value="MFS_dom"/>
</dbReference>
<evidence type="ECO:0000256" key="5">
    <source>
        <dbReference type="SAM" id="MobiDB-lite"/>
    </source>
</evidence>
<keyword evidence="4 6" id="KW-0472">Membrane</keyword>
<feature type="transmembrane region" description="Helical" evidence="6">
    <location>
        <begin position="32"/>
        <end position="54"/>
    </location>
</feature>
<feature type="transmembrane region" description="Helical" evidence="6">
    <location>
        <begin position="148"/>
        <end position="166"/>
    </location>
</feature>
<keyword evidence="9" id="KW-1185">Reference proteome</keyword>
<dbReference type="GO" id="GO:0005886">
    <property type="term" value="C:plasma membrane"/>
    <property type="evidence" value="ECO:0007669"/>
    <property type="project" value="UniProtKB-SubCell"/>
</dbReference>
<feature type="region of interest" description="Disordered" evidence="5">
    <location>
        <begin position="395"/>
        <end position="419"/>
    </location>
</feature>
<evidence type="ECO:0000256" key="3">
    <source>
        <dbReference type="ARBA" id="ARBA00022989"/>
    </source>
</evidence>
<evidence type="ECO:0000259" key="7">
    <source>
        <dbReference type="PROSITE" id="PS50850"/>
    </source>
</evidence>
<feature type="transmembrane region" description="Helical" evidence="6">
    <location>
        <begin position="120"/>
        <end position="142"/>
    </location>
</feature>
<evidence type="ECO:0000313" key="8">
    <source>
        <dbReference type="EMBL" id="MYM20163.1"/>
    </source>
</evidence>
<keyword evidence="2 6" id="KW-0812">Transmembrane</keyword>
<dbReference type="InterPro" id="IPR036259">
    <property type="entry name" value="MFS_trans_sf"/>
</dbReference>
<dbReference type="GO" id="GO:0046943">
    <property type="term" value="F:carboxylic acid transmembrane transporter activity"/>
    <property type="evidence" value="ECO:0007669"/>
    <property type="project" value="TreeGrafter"/>
</dbReference>
<protein>
    <submittedName>
        <fullName evidence="8">MFS transporter</fullName>
    </submittedName>
</protein>
<evidence type="ECO:0000313" key="9">
    <source>
        <dbReference type="Proteomes" id="UP000469215"/>
    </source>
</evidence>
<proteinExistence type="predicted"/>
<organism evidence="8 9">
    <name type="scientific">Brevibacterium rongguiense</name>
    <dbReference type="NCBI Taxonomy" id="2695267"/>
    <lineage>
        <taxon>Bacteria</taxon>
        <taxon>Bacillati</taxon>
        <taxon>Actinomycetota</taxon>
        <taxon>Actinomycetes</taxon>
        <taxon>Micrococcales</taxon>
        <taxon>Brevibacteriaceae</taxon>
        <taxon>Brevibacterium</taxon>
    </lineage>
</organism>
<dbReference type="PROSITE" id="PS00217">
    <property type="entry name" value="SUGAR_TRANSPORT_2"/>
    <property type="match status" value="1"/>
</dbReference>
<evidence type="ECO:0000256" key="6">
    <source>
        <dbReference type="SAM" id="Phobius"/>
    </source>
</evidence>
<name>A0A6N9H866_9MICO</name>
<dbReference type="EMBL" id="WWEQ01000038">
    <property type="protein sequence ID" value="MYM20163.1"/>
    <property type="molecule type" value="Genomic_DNA"/>
</dbReference>
<sequence length="419" mass="43700">MFEGFDIVALGATIPILTHPELGHMDLTVANMTFVSTVSLVGVGVGAALIGPIADRFGRRLPLLACVALFSVFTLIFPLMPNWELMGLVRFVAGLGLGGCMPVAVSIMQESAPQGRRAHASTVTMTGYHAGAVLASLGALAVHTDWHLLFYAGGALGLLSLPFMAWKLPETHPAAARAGAAAAHTPAYRLRDLFTDGRARITVGLWTGAFMGLLLVYGLNTWLPKLMEKAGYNISSSLVMLFVLNVGAIIGLLVGGRVADSRGVKGTILVWFGAAAVLLALLSIRISSELGLNAVILVTGVFVFSAQVLVYGFVGYLYPRDMIATGMGFTSGVGRLGAIVGPWVTGSLVNAGLGYPFGFYFFALVAVLGFIAVLFIPKPRANTAAALHAEVEAQARGEAPAHASAQPEGAGPEARAGQP</sequence>
<comment type="subcellular location">
    <subcellularLocation>
        <location evidence="1">Cell membrane</location>
        <topology evidence="1">Multi-pass membrane protein</topology>
    </subcellularLocation>
</comment>
<dbReference type="SUPFAM" id="SSF103473">
    <property type="entry name" value="MFS general substrate transporter"/>
    <property type="match status" value="1"/>
</dbReference>
<evidence type="ECO:0000256" key="1">
    <source>
        <dbReference type="ARBA" id="ARBA00004651"/>
    </source>
</evidence>
<evidence type="ECO:0000256" key="2">
    <source>
        <dbReference type="ARBA" id="ARBA00022692"/>
    </source>
</evidence>
<dbReference type="PROSITE" id="PS00216">
    <property type="entry name" value="SUGAR_TRANSPORT_1"/>
    <property type="match status" value="1"/>
</dbReference>
<feature type="transmembrane region" description="Helical" evidence="6">
    <location>
        <begin position="292"/>
        <end position="314"/>
    </location>
</feature>
<feature type="domain" description="Major facilitator superfamily (MFS) profile" evidence="7">
    <location>
        <begin position="1"/>
        <end position="381"/>
    </location>
</feature>
<keyword evidence="3 6" id="KW-1133">Transmembrane helix</keyword>
<feature type="transmembrane region" description="Helical" evidence="6">
    <location>
        <begin position="199"/>
        <end position="219"/>
    </location>
</feature>
<reference evidence="8 9" key="1">
    <citation type="submission" date="2020-01" db="EMBL/GenBank/DDBJ databases">
        <authorList>
            <person name="Deng T."/>
        </authorList>
    </citation>
    <scope>NUCLEOTIDE SEQUENCE [LARGE SCALE GENOMIC DNA]</scope>
    <source>
        <strain evidence="8 9">5221</strain>
    </source>
</reference>
<feature type="transmembrane region" description="Helical" evidence="6">
    <location>
        <begin position="87"/>
        <end position="108"/>
    </location>
</feature>
<feature type="transmembrane region" description="Helical" evidence="6">
    <location>
        <begin position="326"/>
        <end position="345"/>
    </location>
</feature>
<accession>A0A6N9H866</accession>